<comment type="caution">
    <text evidence="2">The sequence shown here is derived from an EMBL/GenBank/DDBJ whole genome shotgun (WGS) entry which is preliminary data.</text>
</comment>
<keyword evidence="1" id="KW-0732">Signal</keyword>
<dbReference type="InterPro" id="IPR016187">
    <property type="entry name" value="CTDL_fold"/>
</dbReference>
<proteinExistence type="predicted"/>
<evidence type="ECO:0000313" key="2">
    <source>
        <dbReference type="EMBL" id="GFT22222.1"/>
    </source>
</evidence>
<evidence type="ECO:0000313" key="3">
    <source>
        <dbReference type="Proteomes" id="UP000887013"/>
    </source>
</evidence>
<evidence type="ECO:0008006" key="4">
    <source>
        <dbReference type="Google" id="ProtNLM"/>
    </source>
</evidence>
<keyword evidence="3" id="KW-1185">Reference proteome</keyword>
<dbReference type="OrthoDB" id="6427329at2759"/>
<dbReference type="EMBL" id="BMAW01106045">
    <property type="protein sequence ID" value="GFT22222.1"/>
    <property type="molecule type" value="Genomic_DNA"/>
</dbReference>
<gene>
    <name evidence="2" type="primary">NCL1_33066</name>
    <name evidence="2" type="ORF">NPIL_587361</name>
</gene>
<reference evidence="2" key="1">
    <citation type="submission" date="2020-08" db="EMBL/GenBank/DDBJ databases">
        <title>Multicomponent nature underlies the extraordinary mechanical properties of spider dragline silk.</title>
        <authorList>
            <person name="Kono N."/>
            <person name="Nakamura H."/>
            <person name="Mori M."/>
            <person name="Yoshida Y."/>
            <person name="Ohtoshi R."/>
            <person name="Malay A.D."/>
            <person name="Moran D.A.P."/>
            <person name="Tomita M."/>
            <person name="Numata K."/>
            <person name="Arakawa K."/>
        </authorList>
    </citation>
    <scope>NUCLEOTIDE SEQUENCE</scope>
</reference>
<evidence type="ECO:0000256" key="1">
    <source>
        <dbReference type="SAM" id="SignalP"/>
    </source>
</evidence>
<organism evidence="2 3">
    <name type="scientific">Nephila pilipes</name>
    <name type="common">Giant wood spider</name>
    <name type="synonym">Nephila maculata</name>
    <dbReference type="NCBI Taxonomy" id="299642"/>
    <lineage>
        <taxon>Eukaryota</taxon>
        <taxon>Metazoa</taxon>
        <taxon>Ecdysozoa</taxon>
        <taxon>Arthropoda</taxon>
        <taxon>Chelicerata</taxon>
        <taxon>Arachnida</taxon>
        <taxon>Araneae</taxon>
        <taxon>Araneomorphae</taxon>
        <taxon>Entelegynae</taxon>
        <taxon>Araneoidea</taxon>
        <taxon>Nephilidae</taxon>
        <taxon>Nephila</taxon>
    </lineage>
</organism>
<name>A0A8X6NLJ3_NEPPI</name>
<accession>A0A8X6NLJ3</accession>
<sequence length="293" mass="33883">MHHLCSLYIMLFVLCKLIEGCPSDFFRASNITCLHIAQPTLGLKKEYCDTIGSELFGRPLTEEMQEALSNEMKAQAEKWMPTWTFVGLERQSSHGMGTKSELWNFYDEDEVFHQSKYELWNKEPTNEDDCAAVGLESDFKVEQKNCLDSYALICNKNEFPCEDTDSYYSNYDGFCLAVVKDLKSYPNAVGSCLDGQLLKMRNLSYVEPVTQTFYNSKFSGGIYIGLKLNDNEQWIYENGEEEPDVQTPYTDDELKCGAVRLLEDTTLRIYSHLCAPERLWFLCEVTRKYYNTF</sequence>
<feature type="chain" id="PRO_5036504265" description="C-type lectin domain-containing protein" evidence="1">
    <location>
        <begin position="21"/>
        <end position="293"/>
    </location>
</feature>
<dbReference type="InterPro" id="IPR016186">
    <property type="entry name" value="C-type_lectin-like/link_sf"/>
</dbReference>
<protein>
    <recommendedName>
        <fullName evidence="4">C-type lectin domain-containing protein</fullName>
    </recommendedName>
</protein>
<dbReference type="Gene3D" id="3.10.100.10">
    <property type="entry name" value="Mannose-Binding Protein A, subunit A"/>
    <property type="match status" value="2"/>
</dbReference>
<dbReference type="AlphaFoldDB" id="A0A8X6NLJ3"/>
<feature type="signal peptide" evidence="1">
    <location>
        <begin position="1"/>
        <end position="20"/>
    </location>
</feature>
<dbReference type="Proteomes" id="UP000887013">
    <property type="component" value="Unassembled WGS sequence"/>
</dbReference>
<dbReference type="SUPFAM" id="SSF56436">
    <property type="entry name" value="C-type lectin-like"/>
    <property type="match status" value="2"/>
</dbReference>